<dbReference type="EMBL" id="RJTM01000086">
    <property type="protein sequence ID" value="RNL85670.1"/>
    <property type="molecule type" value="Genomic_DNA"/>
</dbReference>
<dbReference type="InterPro" id="IPR036412">
    <property type="entry name" value="HAD-like_sf"/>
</dbReference>
<reference evidence="1 2" key="1">
    <citation type="submission" date="2018-10" db="EMBL/GenBank/DDBJ databases">
        <title>Sinomicrobium pectinilyticum sp. nov., a pectinase-producing bacterium isolated from alkaline and saline soil, and emended description of the genus Sinomicrobium.</title>
        <authorList>
            <person name="Cheng B."/>
            <person name="Li C."/>
            <person name="Lai Q."/>
            <person name="Du M."/>
            <person name="Shao Z."/>
            <person name="Xu P."/>
            <person name="Yang C."/>
        </authorList>
    </citation>
    <scope>NUCLEOTIDE SEQUENCE [LARGE SCALE GENOMIC DNA]</scope>
    <source>
        <strain evidence="1 2">5DNS001</strain>
    </source>
</reference>
<dbReference type="PANTHER" id="PTHR47478">
    <property type="match status" value="1"/>
</dbReference>
<sequence length="235" mass="27541">MSTTQWRGNNKITDVFFDLDHTLWDFEKNSALTFGHLLEKHRMGIPLGDFLEVYVPVNRKCWEEYREGRIDQIELRRRRLRETFFTLGASVEHNFIDQLSEDYIRYLTKYNHLFDHTTEILSYLKPGYRLHIITNGFDKVQDKKLFNSGIHTYFTHVVNSETAGVKKPHPAIFEHALQRAGIKAENSVMIGDDFVADIQGAMKVGMHAIHYNTRKERGGEEVITIHDLLEIKKYL</sequence>
<dbReference type="NCBIfam" id="TIGR01549">
    <property type="entry name" value="HAD-SF-IA-v1"/>
    <property type="match status" value="1"/>
</dbReference>
<gene>
    <name evidence="1" type="ORF">ED312_12255</name>
</gene>
<dbReference type="SUPFAM" id="SSF56784">
    <property type="entry name" value="HAD-like"/>
    <property type="match status" value="1"/>
</dbReference>
<accession>A0A3N0ECV0</accession>
<name>A0A3N0ECV0_SINP1</name>
<evidence type="ECO:0000313" key="2">
    <source>
        <dbReference type="Proteomes" id="UP000267469"/>
    </source>
</evidence>
<dbReference type="NCBIfam" id="TIGR01509">
    <property type="entry name" value="HAD-SF-IA-v3"/>
    <property type="match status" value="1"/>
</dbReference>
<keyword evidence="2" id="KW-1185">Reference proteome</keyword>
<dbReference type="SFLD" id="SFLDS00003">
    <property type="entry name" value="Haloacid_Dehalogenase"/>
    <property type="match status" value="1"/>
</dbReference>
<dbReference type="AlphaFoldDB" id="A0A3N0ECV0"/>
<dbReference type="CDD" id="cd04305">
    <property type="entry name" value="HAD_Neu5Ac-Pase_like"/>
    <property type="match status" value="1"/>
</dbReference>
<comment type="caution">
    <text evidence="1">The sequence shown here is derived from an EMBL/GenBank/DDBJ whole genome shotgun (WGS) entry which is preliminary data.</text>
</comment>
<dbReference type="InterPro" id="IPR023214">
    <property type="entry name" value="HAD_sf"/>
</dbReference>
<dbReference type="Gene3D" id="1.10.150.240">
    <property type="entry name" value="Putative phosphatase, domain 2"/>
    <property type="match status" value="1"/>
</dbReference>
<dbReference type="InterPro" id="IPR011951">
    <property type="entry name" value="HAD-SF_hydro_IA_YjjG/PynA"/>
</dbReference>
<dbReference type="InterPro" id="IPR006439">
    <property type="entry name" value="HAD-SF_hydro_IA"/>
</dbReference>
<dbReference type="NCBIfam" id="TIGR02254">
    <property type="entry name" value="YjjG_YfnB"/>
    <property type="match status" value="1"/>
</dbReference>
<proteinExistence type="predicted"/>
<dbReference type="RefSeq" id="WP_123216348.1">
    <property type="nucleotide sequence ID" value="NZ_RJTM01000086.1"/>
</dbReference>
<dbReference type="InterPro" id="IPR023198">
    <property type="entry name" value="PGP-like_dom2"/>
</dbReference>
<dbReference type="InterPro" id="IPR052550">
    <property type="entry name" value="Pyrimidine_5'-ntase_YjjG"/>
</dbReference>
<evidence type="ECO:0000313" key="1">
    <source>
        <dbReference type="EMBL" id="RNL85670.1"/>
    </source>
</evidence>
<organism evidence="1 2">
    <name type="scientific">Sinomicrobium pectinilyticum</name>
    <dbReference type="NCBI Taxonomy" id="1084421"/>
    <lineage>
        <taxon>Bacteria</taxon>
        <taxon>Pseudomonadati</taxon>
        <taxon>Bacteroidota</taxon>
        <taxon>Flavobacteriia</taxon>
        <taxon>Flavobacteriales</taxon>
        <taxon>Flavobacteriaceae</taxon>
        <taxon>Sinomicrobium</taxon>
    </lineage>
</organism>
<protein>
    <submittedName>
        <fullName evidence="1">Noncanonical pyrimidine nucleotidase, YjjG family</fullName>
    </submittedName>
</protein>
<dbReference type="Pfam" id="PF00702">
    <property type="entry name" value="Hydrolase"/>
    <property type="match status" value="1"/>
</dbReference>
<dbReference type="GO" id="GO:0008253">
    <property type="term" value="F:5'-nucleotidase activity"/>
    <property type="evidence" value="ECO:0007669"/>
    <property type="project" value="InterPro"/>
</dbReference>
<dbReference type="SFLD" id="SFLDG01129">
    <property type="entry name" value="C1.5:_HAD__Beta-PGM__Phosphata"/>
    <property type="match status" value="1"/>
</dbReference>
<dbReference type="OrthoDB" id="9802350at2"/>
<dbReference type="Proteomes" id="UP000267469">
    <property type="component" value="Unassembled WGS sequence"/>
</dbReference>
<dbReference type="PANTHER" id="PTHR47478:SF1">
    <property type="entry name" value="PYRIMIDINE 5'-NUCLEOTIDASE YJJG"/>
    <property type="match status" value="1"/>
</dbReference>
<dbReference type="Gene3D" id="3.40.50.1000">
    <property type="entry name" value="HAD superfamily/HAD-like"/>
    <property type="match status" value="1"/>
</dbReference>